<dbReference type="EMBL" id="JYNY01000495">
    <property type="protein sequence ID" value="KJJ83749.1"/>
    <property type="molecule type" value="Genomic_DNA"/>
</dbReference>
<dbReference type="InterPro" id="IPR011054">
    <property type="entry name" value="Rudment_hybrid_motif"/>
</dbReference>
<dbReference type="InterPro" id="IPR020561">
    <property type="entry name" value="PRibGlycinamid_synth_ATP-grasp"/>
</dbReference>
<evidence type="ECO:0000256" key="7">
    <source>
        <dbReference type="ARBA" id="ARBA00022741"/>
    </source>
</evidence>
<evidence type="ECO:0000256" key="11">
    <source>
        <dbReference type="ARBA" id="ARBA00038345"/>
    </source>
</evidence>
<comment type="catalytic activity">
    <reaction evidence="14">
        <text>5-phospho-beta-D-ribosylamine + glycine + ATP = N(1)-(5-phospho-beta-D-ribosyl)glycinamide + ADP + phosphate + H(+)</text>
        <dbReference type="Rhea" id="RHEA:17453"/>
        <dbReference type="ChEBI" id="CHEBI:15378"/>
        <dbReference type="ChEBI" id="CHEBI:30616"/>
        <dbReference type="ChEBI" id="CHEBI:43474"/>
        <dbReference type="ChEBI" id="CHEBI:57305"/>
        <dbReference type="ChEBI" id="CHEBI:58681"/>
        <dbReference type="ChEBI" id="CHEBI:143788"/>
        <dbReference type="ChEBI" id="CHEBI:456216"/>
        <dbReference type="EC" id="6.3.4.13"/>
    </reaction>
</comment>
<dbReference type="InterPro" id="IPR013815">
    <property type="entry name" value="ATP_grasp_subdomain_1"/>
</dbReference>
<dbReference type="InterPro" id="IPR020560">
    <property type="entry name" value="PRibGlycinamide_synth_C-dom"/>
</dbReference>
<dbReference type="Gene3D" id="3.90.600.10">
    <property type="entry name" value="Phosphoribosylglycinamide synthetase, C-terminal domain"/>
    <property type="match status" value="1"/>
</dbReference>
<evidence type="ECO:0000256" key="15">
    <source>
        <dbReference type="PROSITE-ProRule" id="PRU00409"/>
    </source>
</evidence>
<evidence type="ECO:0000313" key="18">
    <source>
        <dbReference type="Proteomes" id="UP000033428"/>
    </source>
</evidence>
<dbReference type="Pfam" id="PF02844">
    <property type="entry name" value="GARS_N"/>
    <property type="match status" value="1"/>
</dbReference>
<keyword evidence="8 14" id="KW-0658">Purine biosynthesis</keyword>
<dbReference type="SUPFAM" id="SSF56059">
    <property type="entry name" value="Glutathione synthetase ATP-binding domain-like"/>
    <property type="match status" value="1"/>
</dbReference>
<dbReference type="SMART" id="SM01210">
    <property type="entry name" value="GARS_C"/>
    <property type="match status" value="1"/>
</dbReference>
<organism evidence="17 18">
    <name type="scientific">Candidatus Omnitrophus magneticus</name>
    <dbReference type="NCBI Taxonomy" id="1609969"/>
    <lineage>
        <taxon>Bacteria</taxon>
        <taxon>Pseudomonadati</taxon>
        <taxon>Candidatus Omnitrophota</taxon>
        <taxon>Candidatus Omnitrophus</taxon>
    </lineage>
</organism>
<dbReference type="InterPro" id="IPR011761">
    <property type="entry name" value="ATP-grasp"/>
</dbReference>
<evidence type="ECO:0000256" key="4">
    <source>
        <dbReference type="ARBA" id="ARBA00013255"/>
    </source>
</evidence>
<dbReference type="InterPro" id="IPR037123">
    <property type="entry name" value="PRibGlycinamide_synth_C_sf"/>
</dbReference>
<dbReference type="SMART" id="SM01209">
    <property type="entry name" value="GARS_A"/>
    <property type="match status" value="1"/>
</dbReference>
<evidence type="ECO:0000256" key="9">
    <source>
        <dbReference type="ARBA" id="ARBA00022840"/>
    </source>
</evidence>
<dbReference type="GO" id="GO:0005524">
    <property type="term" value="F:ATP binding"/>
    <property type="evidence" value="ECO:0007669"/>
    <property type="project" value="UniProtKB-UniRule"/>
</dbReference>
<dbReference type="Proteomes" id="UP000033428">
    <property type="component" value="Unassembled WGS sequence"/>
</dbReference>
<evidence type="ECO:0000256" key="6">
    <source>
        <dbReference type="ARBA" id="ARBA00022723"/>
    </source>
</evidence>
<dbReference type="NCBIfam" id="TIGR00877">
    <property type="entry name" value="purD"/>
    <property type="match status" value="1"/>
</dbReference>
<evidence type="ECO:0000256" key="12">
    <source>
        <dbReference type="ARBA" id="ARBA00042242"/>
    </source>
</evidence>
<dbReference type="PANTHER" id="PTHR43472:SF1">
    <property type="entry name" value="PHOSPHORIBOSYLAMINE--GLYCINE LIGASE, CHLOROPLASTIC"/>
    <property type="match status" value="1"/>
</dbReference>
<dbReference type="Gene3D" id="3.30.1490.20">
    <property type="entry name" value="ATP-grasp fold, A domain"/>
    <property type="match status" value="1"/>
</dbReference>
<name>A0A0F0CP20_9BACT</name>
<dbReference type="InterPro" id="IPR020559">
    <property type="entry name" value="PRibGlycinamide_synth_CS"/>
</dbReference>
<dbReference type="InterPro" id="IPR000115">
    <property type="entry name" value="PRibGlycinamide_synth"/>
</dbReference>
<dbReference type="PANTHER" id="PTHR43472">
    <property type="entry name" value="PHOSPHORIBOSYLAMINE--GLYCINE LIGASE"/>
    <property type="match status" value="1"/>
</dbReference>
<evidence type="ECO:0000256" key="1">
    <source>
        <dbReference type="ARBA" id="ARBA00001936"/>
    </source>
</evidence>
<dbReference type="FunFam" id="3.40.50.20:FF:000006">
    <property type="entry name" value="Phosphoribosylamine--glycine ligase, chloroplastic"/>
    <property type="match status" value="1"/>
</dbReference>
<dbReference type="PROSITE" id="PS50975">
    <property type="entry name" value="ATP_GRASP"/>
    <property type="match status" value="1"/>
</dbReference>
<dbReference type="InterPro" id="IPR020562">
    <property type="entry name" value="PRibGlycinamide_synth_N"/>
</dbReference>
<dbReference type="PATRIC" id="fig|1609969.3.peg.2577"/>
<dbReference type="Gene3D" id="3.30.470.20">
    <property type="entry name" value="ATP-grasp fold, B domain"/>
    <property type="match status" value="1"/>
</dbReference>
<evidence type="ECO:0000313" key="17">
    <source>
        <dbReference type="EMBL" id="KJJ83749.1"/>
    </source>
</evidence>
<dbReference type="PROSITE" id="PS00184">
    <property type="entry name" value="GARS"/>
    <property type="match status" value="1"/>
</dbReference>
<evidence type="ECO:0000256" key="10">
    <source>
        <dbReference type="ARBA" id="ARBA00023211"/>
    </source>
</evidence>
<evidence type="ECO:0000256" key="8">
    <source>
        <dbReference type="ARBA" id="ARBA00022755"/>
    </source>
</evidence>
<dbReference type="FunFam" id="3.90.600.10:FF:000001">
    <property type="entry name" value="Trifunctional purine biosynthetic protein adenosine-3"/>
    <property type="match status" value="1"/>
</dbReference>
<keyword evidence="9 15" id="KW-0067">ATP-binding</keyword>
<evidence type="ECO:0000256" key="2">
    <source>
        <dbReference type="ARBA" id="ARBA00001946"/>
    </source>
</evidence>
<sequence length="424" mass="46380">MNILVIGSGGREHALCWKIRQNSDVKNLYCIPGNAGTDGIADNYNIDILDSVTIKAFCVEKKVDLVIVGPELPLARGITDALENAGIKVSGPSYGAARMESSKIFAKEFMGRYDIPTARFRIFDDFKKAEEYIKYIGAPLVVKVDGLAGGKGVIVAMTTEEAISAAKSMLDDKIFGSAGNKIIVEEFLKGEEVSILAFSDGKNIIPLETSQDHKRIYEGDHGPNTGGMGAYSPAPVVNDVLMKEIEKVILKPTIDGMREEGMPYKGVIYAGLMLTKTGPKVLEFNVRFGDPEAQALIPRVKSDIVDIMLGTANGDISGKTIEWDKRYAVCVVISSSGYPGEYEKDKLITGIEDAEREGVFVFHAGTKKENGKIYSNGGRVLNVVALGDTIEEARHKVYSGVEKINFEGMYYRKDIAHRFLEKKI</sequence>
<dbReference type="SUPFAM" id="SSF52440">
    <property type="entry name" value="PreATP-grasp domain"/>
    <property type="match status" value="1"/>
</dbReference>
<comment type="similarity">
    <text evidence="11 14">Belongs to the GARS family.</text>
</comment>
<dbReference type="SUPFAM" id="SSF51246">
    <property type="entry name" value="Rudiment single hybrid motif"/>
    <property type="match status" value="1"/>
</dbReference>
<evidence type="ECO:0000256" key="14">
    <source>
        <dbReference type="HAMAP-Rule" id="MF_00138"/>
    </source>
</evidence>
<keyword evidence="5 14" id="KW-0436">Ligase</keyword>
<comment type="caution">
    <text evidence="17">The sequence shown here is derived from an EMBL/GenBank/DDBJ whole genome shotgun (WGS) entry which is preliminary data.</text>
</comment>
<dbReference type="InterPro" id="IPR016185">
    <property type="entry name" value="PreATP-grasp_dom_sf"/>
</dbReference>
<dbReference type="AlphaFoldDB" id="A0A0F0CP20"/>
<evidence type="ECO:0000256" key="13">
    <source>
        <dbReference type="ARBA" id="ARBA00042864"/>
    </source>
</evidence>
<keyword evidence="10" id="KW-0464">Manganese</keyword>
<dbReference type="GO" id="GO:0046872">
    <property type="term" value="F:metal ion binding"/>
    <property type="evidence" value="ECO:0007669"/>
    <property type="project" value="UniProtKB-KW"/>
</dbReference>
<evidence type="ECO:0000256" key="5">
    <source>
        <dbReference type="ARBA" id="ARBA00022598"/>
    </source>
</evidence>
<dbReference type="Pfam" id="PF02843">
    <property type="entry name" value="GARS_C"/>
    <property type="match status" value="1"/>
</dbReference>
<reference evidence="17 18" key="1">
    <citation type="submission" date="2015-02" db="EMBL/GenBank/DDBJ databases">
        <title>Single-cell genomics of uncultivated deep-branching MTB reveals a conserved set of magnetosome genes.</title>
        <authorList>
            <person name="Kolinko S."/>
            <person name="Richter M."/>
            <person name="Glockner F.O."/>
            <person name="Brachmann A."/>
            <person name="Schuler D."/>
        </authorList>
    </citation>
    <scope>NUCLEOTIDE SEQUENCE [LARGE SCALE GENOMIC DNA]</scope>
    <source>
        <strain evidence="17">SKK-01</strain>
    </source>
</reference>
<keyword evidence="18" id="KW-1185">Reference proteome</keyword>
<dbReference type="FunFam" id="3.30.1490.20:FF:000006">
    <property type="entry name" value="phosphoribosylamine--glycine ligase, chloroplastic-like"/>
    <property type="match status" value="1"/>
</dbReference>
<dbReference type="HAMAP" id="MF_00138">
    <property type="entry name" value="GARS"/>
    <property type="match status" value="1"/>
</dbReference>
<comment type="cofactor">
    <cofactor evidence="2">
        <name>Mg(2+)</name>
        <dbReference type="ChEBI" id="CHEBI:18420"/>
    </cofactor>
</comment>
<dbReference type="FunFam" id="3.30.470.20:FF:000018">
    <property type="entry name" value="Trifunctional purine biosynthetic protein adenosine-3"/>
    <property type="match status" value="1"/>
</dbReference>
<dbReference type="EC" id="6.3.4.13" evidence="4 14"/>
<proteinExistence type="inferred from homology"/>
<dbReference type="GO" id="GO:0004637">
    <property type="term" value="F:phosphoribosylamine-glycine ligase activity"/>
    <property type="evidence" value="ECO:0007669"/>
    <property type="project" value="UniProtKB-UniRule"/>
</dbReference>
<comment type="pathway">
    <text evidence="3 14">Purine metabolism; IMP biosynthesis via de novo pathway; N(1)-(5-phospho-D-ribosyl)glycinamide from 5-phospho-alpha-D-ribose 1-diphosphate: step 2/2.</text>
</comment>
<dbReference type="Pfam" id="PF01071">
    <property type="entry name" value="GARS_A"/>
    <property type="match status" value="1"/>
</dbReference>
<dbReference type="GO" id="GO:0006189">
    <property type="term" value="P:'de novo' IMP biosynthetic process"/>
    <property type="evidence" value="ECO:0007669"/>
    <property type="project" value="UniProtKB-UniRule"/>
</dbReference>
<gene>
    <name evidence="14" type="primary">purD</name>
    <name evidence="17" type="ORF">OMAG_002408</name>
</gene>
<evidence type="ECO:0000256" key="3">
    <source>
        <dbReference type="ARBA" id="ARBA00005174"/>
    </source>
</evidence>
<protein>
    <recommendedName>
        <fullName evidence="4 14">Phosphoribosylamine--glycine ligase</fullName>
        <ecNumber evidence="4 14">6.3.4.13</ecNumber>
    </recommendedName>
    <alternativeName>
        <fullName evidence="14">GARS</fullName>
    </alternativeName>
    <alternativeName>
        <fullName evidence="12 14">Glycinamide ribonucleotide synthetase</fullName>
    </alternativeName>
    <alternativeName>
        <fullName evidence="13 14">Phosphoribosylglycinamide synthetase</fullName>
    </alternativeName>
</protein>
<dbReference type="GO" id="GO:0009113">
    <property type="term" value="P:purine nucleobase biosynthetic process"/>
    <property type="evidence" value="ECO:0007669"/>
    <property type="project" value="InterPro"/>
</dbReference>
<evidence type="ECO:0000259" key="16">
    <source>
        <dbReference type="PROSITE" id="PS50975"/>
    </source>
</evidence>
<dbReference type="Gene3D" id="3.40.50.20">
    <property type="match status" value="1"/>
</dbReference>
<keyword evidence="7 15" id="KW-0547">Nucleotide-binding</keyword>
<comment type="cofactor">
    <cofactor evidence="1">
        <name>Mn(2+)</name>
        <dbReference type="ChEBI" id="CHEBI:29035"/>
    </cofactor>
</comment>
<dbReference type="UniPathway" id="UPA00074">
    <property type="reaction ID" value="UER00125"/>
</dbReference>
<keyword evidence="6" id="KW-0479">Metal-binding</keyword>
<feature type="domain" description="ATP-grasp" evidence="16">
    <location>
        <begin position="107"/>
        <end position="313"/>
    </location>
</feature>
<accession>A0A0F0CP20</accession>